<evidence type="ECO:0000256" key="1">
    <source>
        <dbReference type="ARBA" id="ARBA00023242"/>
    </source>
</evidence>
<accession>A0AAP0F6W9</accession>
<feature type="domain" description="WRC" evidence="5">
    <location>
        <begin position="139"/>
        <end position="183"/>
    </location>
</feature>
<feature type="signal peptide" evidence="4">
    <location>
        <begin position="1"/>
        <end position="22"/>
    </location>
</feature>
<feature type="compositionally biased region" description="Low complexity" evidence="3">
    <location>
        <begin position="186"/>
        <end position="210"/>
    </location>
</feature>
<sequence length="313" mass="34854">MRIRKHARLLAALSASSSVVHASPTTTTTPPPPHNVVCELNMSPWDVISPDELPIQVGVEDDIMGNSSTVGESVASLLQHLEAMRAKEEVRENQDDDDEEVDGGGEDYVEVEDCRAKKKKQKKKRIGLIDREVDELVIKRDYVFCNKADGKGWRCPKEAKQGHSLCDHHLAQLRSYHANNNTSHGNTSTKNPKSNTTRKANAARNCRAKAKSSASSSSEFYYYSGFGPLWGKKRTNELSNSTSDNYSSKTVTNTHGDDDLNQVLSSSTDNTNSPSDFIVDIDDLDYEDDYDDDDDGKKRFRKPIKARSLKSLL</sequence>
<comment type="caution">
    <text evidence="6">The sequence shown here is derived from an EMBL/GenBank/DDBJ whole genome shotgun (WGS) entry which is preliminary data.</text>
</comment>
<evidence type="ECO:0000256" key="2">
    <source>
        <dbReference type="PROSITE-ProRule" id="PRU01002"/>
    </source>
</evidence>
<dbReference type="AlphaFoldDB" id="A0AAP0F6W9"/>
<comment type="caution">
    <text evidence="2">Lacks conserved residue(s) required for the propagation of feature annotation.</text>
</comment>
<evidence type="ECO:0000256" key="3">
    <source>
        <dbReference type="SAM" id="MobiDB-lite"/>
    </source>
</evidence>
<dbReference type="PANTHER" id="PTHR34680">
    <property type="entry name" value="EXPRESSED PROTEIN"/>
    <property type="match status" value="1"/>
</dbReference>
<protein>
    <recommendedName>
        <fullName evidence="5">WRC domain-containing protein</fullName>
    </recommendedName>
</protein>
<dbReference type="InterPro" id="IPR014977">
    <property type="entry name" value="WRC_dom"/>
</dbReference>
<gene>
    <name evidence="6" type="ORF">Sjap_020937</name>
</gene>
<feature type="region of interest" description="Disordered" evidence="3">
    <location>
        <begin position="238"/>
        <end position="279"/>
    </location>
</feature>
<feature type="region of interest" description="Disordered" evidence="3">
    <location>
        <begin position="14"/>
        <end position="34"/>
    </location>
</feature>
<proteinExistence type="predicted"/>
<dbReference type="PANTHER" id="PTHR34680:SF3">
    <property type="entry name" value="EXPRESSED PROTEIN"/>
    <property type="match status" value="1"/>
</dbReference>
<feature type="compositionally biased region" description="Low complexity" evidence="3">
    <location>
        <begin position="265"/>
        <end position="278"/>
    </location>
</feature>
<feature type="compositionally biased region" description="Polar residues" evidence="3">
    <location>
        <begin position="238"/>
        <end position="254"/>
    </location>
</feature>
<feature type="region of interest" description="Disordered" evidence="3">
    <location>
        <begin position="178"/>
        <end position="210"/>
    </location>
</feature>
<feature type="chain" id="PRO_5042867443" description="WRC domain-containing protein" evidence="4">
    <location>
        <begin position="23"/>
        <end position="313"/>
    </location>
</feature>
<evidence type="ECO:0000256" key="4">
    <source>
        <dbReference type="SAM" id="SignalP"/>
    </source>
</evidence>
<reference evidence="6 7" key="1">
    <citation type="submission" date="2024-01" db="EMBL/GenBank/DDBJ databases">
        <title>Genome assemblies of Stephania.</title>
        <authorList>
            <person name="Yang L."/>
        </authorList>
    </citation>
    <scope>NUCLEOTIDE SEQUENCE [LARGE SCALE GENOMIC DNA]</scope>
    <source>
        <strain evidence="6">QJT</strain>
        <tissue evidence="6">Leaf</tissue>
    </source>
</reference>
<keyword evidence="4" id="KW-0732">Signal</keyword>
<dbReference type="PROSITE" id="PS51667">
    <property type="entry name" value="WRC"/>
    <property type="match status" value="1"/>
</dbReference>
<evidence type="ECO:0000313" key="6">
    <source>
        <dbReference type="EMBL" id="KAK9103683.1"/>
    </source>
</evidence>
<dbReference type="Proteomes" id="UP001417504">
    <property type="component" value="Unassembled WGS sequence"/>
</dbReference>
<name>A0AAP0F6W9_9MAGN</name>
<evidence type="ECO:0000313" key="7">
    <source>
        <dbReference type="Proteomes" id="UP001417504"/>
    </source>
</evidence>
<dbReference type="Pfam" id="PF08879">
    <property type="entry name" value="WRC"/>
    <property type="match status" value="1"/>
</dbReference>
<keyword evidence="1" id="KW-0539">Nucleus</keyword>
<dbReference type="EMBL" id="JBBNAE010000008">
    <property type="protein sequence ID" value="KAK9103683.1"/>
    <property type="molecule type" value="Genomic_DNA"/>
</dbReference>
<keyword evidence="7" id="KW-1185">Reference proteome</keyword>
<organism evidence="6 7">
    <name type="scientific">Stephania japonica</name>
    <dbReference type="NCBI Taxonomy" id="461633"/>
    <lineage>
        <taxon>Eukaryota</taxon>
        <taxon>Viridiplantae</taxon>
        <taxon>Streptophyta</taxon>
        <taxon>Embryophyta</taxon>
        <taxon>Tracheophyta</taxon>
        <taxon>Spermatophyta</taxon>
        <taxon>Magnoliopsida</taxon>
        <taxon>Ranunculales</taxon>
        <taxon>Menispermaceae</taxon>
        <taxon>Menispermoideae</taxon>
        <taxon>Cissampelideae</taxon>
        <taxon>Stephania</taxon>
    </lineage>
</organism>
<evidence type="ECO:0000259" key="5">
    <source>
        <dbReference type="PROSITE" id="PS51667"/>
    </source>
</evidence>
<feature type="compositionally biased region" description="Low complexity" evidence="3">
    <location>
        <begin position="14"/>
        <end position="28"/>
    </location>
</feature>